<keyword evidence="2" id="KW-0805">Transcription regulation</keyword>
<proteinExistence type="predicted"/>
<accession>A0A1R1YLH1</accession>
<feature type="region of interest" description="Disordered" evidence="6">
    <location>
        <begin position="1"/>
        <end position="29"/>
    </location>
</feature>
<keyword evidence="5" id="KW-0175">Coiled coil</keyword>
<feature type="region of interest" description="Disordered" evidence="6">
    <location>
        <begin position="313"/>
        <end position="359"/>
    </location>
</feature>
<evidence type="ECO:0000256" key="1">
    <source>
        <dbReference type="ARBA" id="ARBA00004123"/>
    </source>
</evidence>
<dbReference type="OrthoDB" id="5622688at2759"/>
<sequence length="486" mass="55372">MLSQFSSIGEMQKKNSNQDFQHTSNNPFSYPLGDMNPSAAFQFDNNAAPTEAIWDQPLVLGNGYSIGEMQKKNSNQDFQHTSNNPFSYPLGDMNPSAAFQFDNNAAPTEAIWDQPLVLGNDSVCIPISINNQSSVNNMPYNFPFFPNMSNYMQDVDNASKQPSSDYRNNTTQYSQNHNPDFNNDFSINSYSHKDSQPNNLINNYDNVSPNNSYNEFNNYFQGTCLGKDPSTFQPTSSEPNDISVQYSNVINSQSISIQKSDSEFNIPEMPKTQTSNKSNIDMNNIIIHTPNKITNTTSSCTDIIRFSKPEYESASPVLNDDYEPDSKAHNNSTDSLSQKRIARRRERNREAARRSRERRTHYVNNLRKYCEGLERENMHLKMRNSALERDIDILRTASSLSQNNHHPINIGIHQTIRNNVASINKIDPESLHNQQRTQLHLNNVNPNANHLLVRKNSLSTSTVQRNPQLNFYGSFQSNQNVENRNL</sequence>
<dbReference type="SMART" id="SM00338">
    <property type="entry name" value="BRLZ"/>
    <property type="match status" value="1"/>
</dbReference>
<feature type="compositionally biased region" description="Polar residues" evidence="6">
    <location>
        <begin position="1"/>
        <end position="28"/>
    </location>
</feature>
<feature type="coiled-coil region" evidence="5">
    <location>
        <begin position="363"/>
        <end position="390"/>
    </location>
</feature>
<keyword evidence="4" id="KW-0539">Nucleus</keyword>
<dbReference type="PANTHER" id="PTHR19304">
    <property type="entry name" value="CYCLIC-AMP RESPONSE ELEMENT BINDING PROTEIN"/>
    <property type="match status" value="1"/>
</dbReference>
<evidence type="ECO:0000256" key="4">
    <source>
        <dbReference type="ARBA" id="ARBA00023242"/>
    </source>
</evidence>
<comment type="caution">
    <text evidence="8">The sequence shown here is derived from an EMBL/GenBank/DDBJ whole genome shotgun (WGS) entry which is preliminary data.</text>
</comment>
<protein>
    <recommendedName>
        <fullName evidence="7">BZIP domain-containing protein</fullName>
    </recommendedName>
</protein>
<dbReference type="Pfam" id="PF00170">
    <property type="entry name" value="bZIP_1"/>
    <property type="match status" value="1"/>
</dbReference>
<dbReference type="EMBL" id="LSSM01000857">
    <property type="protein sequence ID" value="OMJ27743.1"/>
    <property type="molecule type" value="Genomic_DNA"/>
</dbReference>
<evidence type="ECO:0000259" key="7">
    <source>
        <dbReference type="PROSITE" id="PS50217"/>
    </source>
</evidence>
<feature type="domain" description="BZIP" evidence="7">
    <location>
        <begin position="338"/>
        <end position="395"/>
    </location>
</feature>
<dbReference type="PROSITE" id="PS00036">
    <property type="entry name" value="BZIP_BASIC"/>
    <property type="match status" value="1"/>
</dbReference>
<evidence type="ECO:0000256" key="2">
    <source>
        <dbReference type="ARBA" id="ARBA00023015"/>
    </source>
</evidence>
<dbReference type="InterPro" id="IPR051027">
    <property type="entry name" value="bZIP_transcription_factors"/>
</dbReference>
<dbReference type="InterPro" id="IPR046347">
    <property type="entry name" value="bZIP_sf"/>
</dbReference>
<evidence type="ECO:0000256" key="6">
    <source>
        <dbReference type="SAM" id="MobiDB-lite"/>
    </source>
</evidence>
<dbReference type="GO" id="GO:0003700">
    <property type="term" value="F:DNA-binding transcription factor activity"/>
    <property type="evidence" value="ECO:0007669"/>
    <property type="project" value="InterPro"/>
</dbReference>
<organism evidence="8 9">
    <name type="scientific">Smittium culicis</name>
    <dbReference type="NCBI Taxonomy" id="133412"/>
    <lineage>
        <taxon>Eukaryota</taxon>
        <taxon>Fungi</taxon>
        <taxon>Fungi incertae sedis</taxon>
        <taxon>Zoopagomycota</taxon>
        <taxon>Kickxellomycotina</taxon>
        <taxon>Harpellomycetes</taxon>
        <taxon>Harpellales</taxon>
        <taxon>Legeriomycetaceae</taxon>
        <taxon>Smittium</taxon>
    </lineage>
</organism>
<dbReference type="PROSITE" id="PS50217">
    <property type="entry name" value="BZIP"/>
    <property type="match status" value="1"/>
</dbReference>
<keyword evidence="3" id="KW-0804">Transcription</keyword>
<dbReference type="Proteomes" id="UP000187429">
    <property type="component" value="Unassembled WGS sequence"/>
</dbReference>
<name>A0A1R1YLH1_9FUNG</name>
<dbReference type="SUPFAM" id="SSF57959">
    <property type="entry name" value="Leucine zipper domain"/>
    <property type="match status" value="1"/>
</dbReference>
<comment type="subcellular location">
    <subcellularLocation>
        <location evidence="1">Nucleus</location>
    </subcellularLocation>
</comment>
<dbReference type="Gene3D" id="1.20.5.170">
    <property type="match status" value="1"/>
</dbReference>
<evidence type="ECO:0000256" key="5">
    <source>
        <dbReference type="SAM" id="Coils"/>
    </source>
</evidence>
<feature type="compositionally biased region" description="Polar residues" evidence="6">
    <location>
        <begin position="329"/>
        <end position="338"/>
    </location>
</feature>
<evidence type="ECO:0000256" key="3">
    <source>
        <dbReference type="ARBA" id="ARBA00023163"/>
    </source>
</evidence>
<evidence type="ECO:0000313" key="8">
    <source>
        <dbReference type="EMBL" id="OMJ27743.1"/>
    </source>
</evidence>
<feature type="compositionally biased region" description="Polar residues" evidence="6">
    <location>
        <begin position="156"/>
        <end position="179"/>
    </location>
</feature>
<evidence type="ECO:0000313" key="9">
    <source>
        <dbReference type="Proteomes" id="UP000187429"/>
    </source>
</evidence>
<dbReference type="InterPro" id="IPR004827">
    <property type="entry name" value="bZIP"/>
</dbReference>
<feature type="region of interest" description="Disordered" evidence="6">
    <location>
        <begin position="153"/>
        <end position="179"/>
    </location>
</feature>
<keyword evidence="9" id="KW-1185">Reference proteome</keyword>
<dbReference type="GO" id="GO:0005634">
    <property type="term" value="C:nucleus"/>
    <property type="evidence" value="ECO:0007669"/>
    <property type="project" value="UniProtKB-SubCell"/>
</dbReference>
<dbReference type="AlphaFoldDB" id="A0A1R1YLH1"/>
<gene>
    <name evidence="8" type="ORF">AYI69_g2811</name>
</gene>
<reference evidence="9" key="1">
    <citation type="submission" date="2017-01" db="EMBL/GenBank/DDBJ databases">
        <authorList>
            <person name="Wang Y."/>
            <person name="White M."/>
            <person name="Kvist S."/>
            <person name="Moncalvo J.-M."/>
        </authorList>
    </citation>
    <scope>NUCLEOTIDE SEQUENCE [LARGE SCALE GENOMIC DNA]</scope>
    <source>
        <strain evidence="9">ID-206-W2</strain>
    </source>
</reference>